<dbReference type="Proteomes" id="UP000245698">
    <property type="component" value="Unassembled WGS sequence"/>
</dbReference>
<dbReference type="AlphaFoldDB" id="A0A2P9AHI8"/>
<organism evidence="1 2">
    <name type="scientific">Mesorhizobium delmotii</name>
    <dbReference type="NCBI Taxonomy" id="1631247"/>
    <lineage>
        <taxon>Bacteria</taxon>
        <taxon>Pseudomonadati</taxon>
        <taxon>Pseudomonadota</taxon>
        <taxon>Alphaproteobacteria</taxon>
        <taxon>Hyphomicrobiales</taxon>
        <taxon>Phyllobacteriaceae</taxon>
        <taxon>Mesorhizobium</taxon>
    </lineage>
</organism>
<gene>
    <name evidence="1" type="ORF">BQ8482_160079</name>
</gene>
<accession>A0A2P9AHI8</accession>
<proteinExistence type="predicted"/>
<keyword evidence="2" id="KW-1185">Reference proteome</keyword>
<evidence type="ECO:0000313" key="1">
    <source>
        <dbReference type="EMBL" id="SJM30604.1"/>
    </source>
</evidence>
<name>A0A2P9AHI8_9HYPH</name>
<sequence length="58" mass="6415">MACGGRDGCPALAAYPIIRGANYPLVCYTSITQKYAQVKLLHRLGRTDSTLREKPLMM</sequence>
<evidence type="ECO:0000313" key="2">
    <source>
        <dbReference type="Proteomes" id="UP000245698"/>
    </source>
</evidence>
<dbReference type="EMBL" id="FUIG01000022">
    <property type="protein sequence ID" value="SJM30604.1"/>
    <property type="molecule type" value="Genomic_DNA"/>
</dbReference>
<protein>
    <submittedName>
        <fullName evidence="1">Uncharacterized protein</fullName>
    </submittedName>
</protein>
<reference evidence="2" key="1">
    <citation type="submission" date="2016-12" db="EMBL/GenBank/DDBJ databases">
        <authorList>
            <person name="Brunel B."/>
        </authorList>
    </citation>
    <scope>NUCLEOTIDE SEQUENCE [LARGE SCALE GENOMIC DNA]</scope>
</reference>